<keyword evidence="3" id="KW-1185">Reference proteome</keyword>
<gene>
    <name evidence="2" type="ORF">E9229_000068</name>
</gene>
<organism evidence="2 3">
    <name type="scientific">Paeniglutamicibacter cryotolerans</name>
    <dbReference type="NCBI Taxonomy" id="670079"/>
    <lineage>
        <taxon>Bacteria</taxon>
        <taxon>Bacillati</taxon>
        <taxon>Actinomycetota</taxon>
        <taxon>Actinomycetes</taxon>
        <taxon>Micrococcales</taxon>
        <taxon>Micrococcaceae</taxon>
        <taxon>Paeniglutamicibacter</taxon>
    </lineage>
</organism>
<dbReference type="EMBL" id="JACHVS010000001">
    <property type="protein sequence ID" value="MBB2993877.1"/>
    <property type="molecule type" value="Genomic_DNA"/>
</dbReference>
<reference evidence="2 3" key="1">
    <citation type="submission" date="2020-08" db="EMBL/GenBank/DDBJ databases">
        <title>Sequencing the genomes of 1000 actinobacteria strains.</title>
        <authorList>
            <person name="Klenk H.-P."/>
        </authorList>
    </citation>
    <scope>NUCLEOTIDE SEQUENCE [LARGE SCALE GENOMIC DNA]</scope>
    <source>
        <strain evidence="2 3">DSM 22826</strain>
    </source>
</reference>
<evidence type="ECO:0000313" key="3">
    <source>
        <dbReference type="Proteomes" id="UP000523000"/>
    </source>
</evidence>
<sequence length="352" mass="35521">MPSRLRLEAPSAAELTRRIRAEHGPAARIISAEKVTRGGVGGFLGRTHYEALIEIPDEGTGPAAPVPAAVPGPAVPAAPASRGRRSRATAPASRVGIAALLAEAEGAEARIHGREEPVVATGTPDFARVMDQLAFEQSPRRRALEPGPAPASAATPTGPGVRVPLFPGPARLAAQDVAAPRGPLPLHGPGDLVLVIGLWADAHGAARVLAPEGAIVAAVGELAAMFAAGSAAVAPLADRRAVLGARAGAVAAGVPLVVALALDPVADMAAQLAPLELLSPDQLWAAVDAGRKPVDSAAWLAALGAVHQIDAVAALNRAETLSPETVDELGFPVLDVAAFGRARTKVKPVTGL</sequence>
<dbReference type="Proteomes" id="UP000523000">
    <property type="component" value="Unassembled WGS sequence"/>
</dbReference>
<feature type="region of interest" description="Disordered" evidence="1">
    <location>
        <begin position="138"/>
        <end position="160"/>
    </location>
</feature>
<accession>A0A839QE58</accession>
<evidence type="ECO:0000313" key="2">
    <source>
        <dbReference type="EMBL" id="MBB2993877.1"/>
    </source>
</evidence>
<comment type="caution">
    <text evidence="2">The sequence shown here is derived from an EMBL/GenBank/DDBJ whole genome shotgun (WGS) entry which is preliminary data.</text>
</comment>
<name>A0A839QE58_9MICC</name>
<feature type="compositionally biased region" description="Low complexity" evidence="1">
    <location>
        <begin position="150"/>
        <end position="160"/>
    </location>
</feature>
<evidence type="ECO:0000256" key="1">
    <source>
        <dbReference type="SAM" id="MobiDB-lite"/>
    </source>
</evidence>
<dbReference type="AlphaFoldDB" id="A0A839QE58"/>
<proteinExistence type="predicted"/>
<protein>
    <submittedName>
        <fullName evidence="2">Uncharacterized protein</fullName>
    </submittedName>
</protein>
<dbReference type="RefSeq" id="WP_183509229.1">
    <property type="nucleotide sequence ID" value="NZ_BAABGK010000010.1"/>
</dbReference>